<gene>
    <name evidence="1" type="ORF">IAB70_05790</name>
</gene>
<dbReference type="InterPro" id="IPR045507">
    <property type="entry name" value="DUF6483"/>
</dbReference>
<evidence type="ECO:0000313" key="2">
    <source>
        <dbReference type="Proteomes" id="UP000824093"/>
    </source>
</evidence>
<name>A0A9D1M1F5_9FIRM</name>
<reference evidence="1" key="1">
    <citation type="submission" date="2020-10" db="EMBL/GenBank/DDBJ databases">
        <authorList>
            <person name="Gilroy R."/>
        </authorList>
    </citation>
    <scope>NUCLEOTIDE SEQUENCE</scope>
    <source>
        <strain evidence="1">CHK195-15760</strain>
    </source>
</reference>
<sequence>MYRKDWIMDQIESFIETIHKVFLHEDNLTHDIAQTENTTQDSLYQKLDLLIHERKINEAENLLFDHLEPKDEKKLAIAVNFYSKLNQLNDETLESANYSREEIEQGLKDIMNEFGIKIELI</sequence>
<reference evidence="1" key="2">
    <citation type="journal article" date="2021" name="PeerJ">
        <title>Extensive microbial diversity within the chicken gut microbiome revealed by metagenomics and culture.</title>
        <authorList>
            <person name="Gilroy R."/>
            <person name="Ravi A."/>
            <person name="Getino M."/>
            <person name="Pursley I."/>
            <person name="Horton D.L."/>
            <person name="Alikhan N.F."/>
            <person name="Baker D."/>
            <person name="Gharbi K."/>
            <person name="Hall N."/>
            <person name="Watson M."/>
            <person name="Adriaenssens E.M."/>
            <person name="Foster-Nyarko E."/>
            <person name="Jarju S."/>
            <person name="Secka A."/>
            <person name="Antonio M."/>
            <person name="Oren A."/>
            <person name="Chaudhuri R.R."/>
            <person name="La Ragione R."/>
            <person name="Hildebrand F."/>
            <person name="Pallen M.J."/>
        </authorList>
    </citation>
    <scope>NUCLEOTIDE SEQUENCE</scope>
    <source>
        <strain evidence="1">CHK195-15760</strain>
    </source>
</reference>
<dbReference type="Pfam" id="PF20092">
    <property type="entry name" value="DUF6483"/>
    <property type="match status" value="1"/>
</dbReference>
<evidence type="ECO:0000313" key="1">
    <source>
        <dbReference type="EMBL" id="HIU52108.1"/>
    </source>
</evidence>
<protein>
    <submittedName>
        <fullName evidence="1">Uncharacterized protein</fullName>
    </submittedName>
</protein>
<proteinExistence type="predicted"/>
<organism evidence="1 2">
    <name type="scientific">Candidatus Merdicola faecigallinarum</name>
    <dbReference type="NCBI Taxonomy" id="2840862"/>
    <lineage>
        <taxon>Bacteria</taxon>
        <taxon>Bacillati</taxon>
        <taxon>Bacillota</taxon>
        <taxon>Clostridia</taxon>
        <taxon>Candidatus Merdicola</taxon>
    </lineage>
</organism>
<dbReference type="Proteomes" id="UP000824093">
    <property type="component" value="Unassembled WGS sequence"/>
</dbReference>
<comment type="caution">
    <text evidence="1">The sequence shown here is derived from an EMBL/GenBank/DDBJ whole genome shotgun (WGS) entry which is preliminary data.</text>
</comment>
<dbReference type="EMBL" id="DVNH01000044">
    <property type="protein sequence ID" value="HIU52108.1"/>
    <property type="molecule type" value="Genomic_DNA"/>
</dbReference>
<dbReference type="AlphaFoldDB" id="A0A9D1M1F5"/>
<accession>A0A9D1M1F5</accession>